<dbReference type="SMART" id="SM00256">
    <property type="entry name" value="FBOX"/>
    <property type="match status" value="2"/>
</dbReference>
<evidence type="ECO:0000313" key="2">
    <source>
        <dbReference type="EMBL" id="EFO90647.1"/>
    </source>
</evidence>
<protein>
    <recommendedName>
        <fullName evidence="1">F-box domain-containing protein</fullName>
    </recommendedName>
</protein>
<evidence type="ECO:0000313" key="3">
    <source>
        <dbReference type="Proteomes" id="UP000008281"/>
    </source>
</evidence>
<dbReference type="InParanoid" id="E3M384"/>
<organism evidence="3">
    <name type="scientific">Caenorhabditis remanei</name>
    <name type="common">Caenorhabditis vulgaris</name>
    <dbReference type="NCBI Taxonomy" id="31234"/>
    <lineage>
        <taxon>Eukaryota</taxon>
        <taxon>Metazoa</taxon>
        <taxon>Ecdysozoa</taxon>
        <taxon>Nematoda</taxon>
        <taxon>Chromadorea</taxon>
        <taxon>Rhabditida</taxon>
        <taxon>Rhabditina</taxon>
        <taxon>Rhabditomorpha</taxon>
        <taxon>Rhabditoidea</taxon>
        <taxon>Rhabditidae</taxon>
        <taxon>Peloderinae</taxon>
        <taxon>Caenorhabditis</taxon>
    </lineage>
</organism>
<name>E3M384_CAERE</name>
<keyword evidence="3" id="KW-1185">Reference proteome</keyword>
<dbReference type="EMBL" id="DS268423">
    <property type="protein sequence ID" value="EFO90647.1"/>
    <property type="molecule type" value="Genomic_DNA"/>
</dbReference>
<dbReference type="Proteomes" id="UP000008281">
    <property type="component" value="Unassembled WGS sequence"/>
</dbReference>
<dbReference type="OrthoDB" id="5908711at2759"/>
<dbReference type="PANTHER" id="PTHR21503:SF8">
    <property type="entry name" value="F-BOX ASSOCIATED DOMAIN-CONTAINING PROTEIN-RELATED"/>
    <property type="match status" value="1"/>
</dbReference>
<dbReference type="InterPro" id="IPR018247">
    <property type="entry name" value="EF_Hand_1_Ca_BS"/>
</dbReference>
<dbReference type="PANTHER" id="PTHR21503">
    <property type="entry name" value="F-BOX-CONTAINING HYPOTHETICAL PROTEIN C.ELEGANS"/>
    <property type="match status" value="1"/>
</dbReference>
<dbReference type="KEGG" id="crq:GCK72_000681"/>
<dbReference type="RefSeq" id="XP_003109282.2">
    <property type="nucleotide sequence ID" value="XM_003109234.2"/>
</dbReference>
<gene>
    <name evidence="2" type="ORF">CRE_08242</name>
</gene>
<dbReference type="HOGENOM" id="CLU_383680_0_0_1"/>
<dbReference type="AlphaFoldDB" id="E3M384"/>
<reference evidence="2" key="1">
    <citation type="submission" date="2007-07" db="EMBL/GenBank/DDBJ databases">
        <title>PCAP assembly of the Caenorhabditis remanei genome.</title>
        <authorList>
            <consortium name="The Caenorhabditis remanei Sequencing Consortium"/>
            <person name="Wilson R.K."/>
        </authorList>
    </citation>
    <scope>NUCLEOTIDE SEQUENCE [LARGE SCALE GENOMIC DNA]</scope>
    <source>
        <strain evidence="2">PB4641</strain>
    </source>
</reference>
<dbReference type="Pfam" id="PF00646">
    <property type="entry name" value="F-box"/>
    <property type="match status" value="2"/>
</dbReference>
<dbReference type="eggNOG" id="ENOG502TJXB">
    <property type="taxonomic scope" value="Eukaryota"/>
</dbReference>
<accession>E3M384</accession>
<evidence type="ECO:0000259" key="1">
    <source>
        <dbReference type="PROSITE" id="PS50181"/>
    </source>
</evidence>
<feature type="domain" description="F-box" evidence="1">
    <location>
        <begin position="3"/>
        <end position="51"/>
    </location>
</feature>
<dbReference type="PROSITE" id="PS50181">
    <property type="entry name" value="FBOX"/>
    <property type="match status" value="1"/>
</dbReference>
<dbReference type="GeneID" id="9821267"/>
<dbReference type="CTD" id="9821267"/>
<sequence length="721" mass="84158">MKTMKLSRFPLRAQTEIFSCMELIDILLLSFCSKKIKETIKSTMKSRFDKMIFITYSSTSPDEARISSSYNYKEFIKLVSRKEAKDQSIVRMNLFGVDVDCCMATRNHPFFILCNQQNGEQMLQTIHNYFRGFFGLSIEYHLRCGCLNYVPRLENINISRLAFLNRTTGAQLLEQYLTVSPSQEYLQLLSVNGFEYERHLKLMQTEIFDTVIPDSKAAEILNHFKGRHLFIRYATITDDEVIQFLNSWKSSQTQRNLEYLSIRLGGEIDLNPENIMRNIGIKQFDPRQKMPIYRYDRRYPFHQCGWTTAELRSPNFIVREADQHVASLEITNRTIKFAVWKMTEEEVKRVKIHKLLQKNRRGDPIVNLIKISKMPWLVQKEILSSMELVDLLVMASCSQKFHQNMKSLMRNRRFTISYKATDILSVDISSSSSGDRPFMSIRWTRWVEVRSYMTIDFCGMELKVSMPTENGPLMVQCDPSQEETILPSIHNYFLDLFGSSIKYQLNVRTLTSKLSKMRSITNTDLSHSGEIGTTEFQDFLTVSPNQDFIRLMSFENPSLGENPEFSKTKVLNIGYTYCSADDILSNFEGRQLFIEKGIISDIAVIQFLKKWKSNEGYQNLEYLSISLRTHRCQINSNLIMNSIPINRLDKSDQLPVYTFDKRGTYFGHTWRINQFSSPNYIVRDSDQHVASIMITENNISFAASNMTEKAFLEKHSFKRFY</sequence>
<proteinExistence type="predicted"/>
<dbReference type="PROSITE" id="PS00018">
    <property type="entry name" value="EF_HAND_1"/>
    <property type="match status" value="1"/>
</dbReference>
<dbReference type="InterPro" id="IPR001810">
    <property type="entry name" value="F-box_dom"/>
</dbReference>